<dbReference type="PANTHER" id="PTHR44591:SF3">
    <property type="entry name" value="RESPONSE REGULATORY DOMAIN-CONTAINING PROTEIN"/>
    <property type="match status" value="1"/>
</dbReference>
<evidence type="ECO:0000256" key="2">
    <source>
        <dbReference type="PROSITE-ProRule" id="PRU00169"/>
    </source>
</evidence>
<dbReference type="RefSeq" id="WP_194423552.1">
    <property type="nucleotide sequence ID" value="NZ_BAAAPT010000001.1"/>
</dbReference>
<feature type="modified residue" description="4-aspartylphosphate" evidence="2">
    <location>
        <position position="55"/>
    </location>
</feature>
<evidence type="ECO:0000259" key="3">
    <source>
        <dbReference type="PROSITE" id="PS50110"/>
    </source>
</evidence>
<feature type="domain" description="Response regulatory" evidence="3">
    <location>
        <begin position="6"/>
        <end position="115"/>
    </location>
</feature>
<comment type="caution">
    <text evidence="4">The sequence shown here is derived from an EMBL/GenBank/DDBJ whole genome shotgun (WGS) entry which is preliminary data.</text>
</comment>
<evidence type="ECO:0000256" key="1">
    <source>
        <dbReference type="ARBA" id="ARBA00022553"/>
    </source>
</evidence>
<evidence type="ECO:0000313" key="5">
    <source>
        <dbReference type="Proteomes" id="UP001291912"/>
    </source>
</evidence>
<dbReference type="PROSITE" id="PS50110">
    <property type="entry name" value="RESPONSE_REGULATORY"/>
    <property type="match status" value="1"/>
</dbReference>
<name>A0ABU5N475_9MICO</name>
<keyword evidence="5" id="KW-1185">Reference proteome</keyword>
<evidence type="ECO:0000313" key="4">
    <source>
        <dbReference type="EMBL" id="MDZ8160876.1"/>
    </source>
</evidence>
<dbReference type="Proteomes" id="UP001291912">
    <property type="component" value="Unassembled WGS sequence"/>
</dbReference>
<dbReference type="InterPro" id="IPR050595">
    <property type="entry name" value="Bact_response_regulator"/>
</dbReference>
<dbReference type="InterPro" id="IPR001789">
    <property type="entry name" value="Sig_transdc_resp-reg_receiver"/>
</dbReference>
<organism evidence="4 5">
    <name type="scientific">Microbacterium aquimaris</name>
    <dbReference type="NCBI Taxonomy" id="459816"/>
    <lineage>
        <taxon>Bacteria</taxon>
        <taxon>Bacillati</taxon>
        <taxon>Actinomycetota</taxon>
        <taxon>Actinomycetes</taxon>
        <taxon>Micrococcales</taxon>
        <taxon>Microbacteriaceae</taxon>
        <taxon>Microbacterium</taxon>
    </lineage>
</organism>
<dbReference type="Gene3D" id="3.40.50.2300">
    <property type="match status" value="1"/>
</dbReference>
<dbReference type="InterPro" id="IPR011006">
    <property type="entry name" value="CheY-like_superfamily"/>
</dbReference>
<keyword evidence="1 2" id="KW-0597">Phosphoprotein</keyword>
<dbReference type="PANTHER" id="PTHR44591">
    <property type="entry name" value="STRESS RESPONSE REGULATOR PROTEIN 1"/>
    <property type="match status" value="1"/>
</dbReference>
<dbReference type="Pfam" id="PF00072">
    <property type="entry name" value="Response_reg"/>
    <property type="match status" value="1"/>
</dbReference>
<dbReference type="CDD" id="cd00156">
    <property type="entry name" value="REC"/>
    <property type="match status" value="1"/>
</dbReference>
<protein>
    <submittedName>
        <fullName evidence="4">Response regulator</fullName>
    </submittedName>
</protein>
<sequence>MATPTDVLVVDDVDDQRELLRTLFSRAGCDVRTAVGTAAAEPLLAEQPPDIAVIDLLLRGRDDGWKAMELVRSLAPDSKIVICSVLDPSQFPASDAHLPKPFTAAQVRRVLEQLRPS</sequence>
<dbReference type="SMART" id="SM00448">
    <property type="entry name" value="REC"/>
    <property type="match status" value="1"/>
</dbReference>
<reference evidence="4 5" key="1">
    <citation type="submission" date="2023-10" db="EMBL/GenBank/DDBJ databases">
        <title>Microbacterium xanthum sp. nov., isolated from seaweed.</title>
        <authorList>
            <person name="Lee S.D."/>
        </authorList>
    </citation>
    <scope>NUCLEOTIDE SEQUENCE [LARGE SCALE GENOMIC DNA]</scope>
    <source>
        <strain evidence="4 5">KCTC 19124</strain>
    </source>
</reference>
<accession>A0ABU5N475</accession>
<gene>
    <name evidence="4" type="ORF">R2Q92_03450</name>
</gene>
<proteinExistence type="predicted"/>
<dbReference type="EMBL" id="JAWJYN010000001">
    <property type="protein sequence ID" value="MDZ8160876.1"/>
    <property type="molecule type" value="Genomic_DNA"/>
</dbReference>
<dbReference type="SUPFAM" id="SSF52172">
    <property type="entry name" value="CheY-like"/>
    <property type="match status" value="1"/>
</dbReference>